<name>A0A1G6GU53_9MICO</name>
<feature type="transmembrane region" description="Helical" evidence="1">
    <location>
        <begin position="40"/>
        <end position="58"/>
    </location>
</feature>
<dbReference type="Proteomes" id="UP000183203">
    <property type="component" value="Unassembled WGS sequence"/>
</dbReference>
<keyword evidence="1" id="KW-0472">Membrane</keyword>
<protein>
    <submittedName>
        <fullName evidence="2">Uncharacterized protein</fullName>
    </submittedName>
</protein>
<evidence type="ECO:0000256" key="1">
    <source>
        <dbReference type="SAM" id="Phobius"/>
    </source>
</evidence>
<sequence>MKRMPTRLPLGAILSAASAVICAIPTLVLPADSPNAPKTAFLAVGAVFFAVGVARVRSEANPRRVVARYDDGDGDS</sequence>
<keyword evidence="1" id="KW-0812">Transmembrane</keyword>
<gene>
    <name evidence="2" type="ORF">SAMN05216418_0665</name>
</gene>
<organism evidence="2 3">
    <name type="scientific">Microbacterium enclense</name>
    <dbReference type="NCBI Taxonomy" id="993073"/>
    <lineage>
        <taxon>Bacteria</taxon>
        <taxon>Bacillati</taxon>
        <taxon>Actinomycetota</taxon>
        <taxon>Actinomycetes</taxon>
        <taxon>Micrococcales</taxon>
        <taxon>Microbacteriaceae</taxon>
        <taxon>Microbacterium</taxon>
    </lineage>
</organism>
<evidence type="ECO:0000313" key="3">
    <source>
        <dbReference type="Proteomes" id="UP000183203"/>
    </source>
</evidence>
<dbReference type="EMBL" id="FMYG01000001">
    <property type="protein sequence ID" value="SDB85215.1"/>
    <property type="molecule type" value="Genomic_DNA"/>
</dbReference>
<evidence type="ECO:0000313" key="2">
    <source>
        <dbReference type="EMBL" id="SDB85215.1"/>
    </source>
</evidence>
<dbReference type="AlphaFoldDB" id="A0A1G6GU53"/>
<proteinExistence type="predicted"/>
<keyword evidence="1" id="KW-1133">Transmembrane helix</keyword>
<accession>A0A1G6GU53</accession>
<reference evidence="2 3" key="1">
    <citation type="submission" date="2016-09" db="EMBL/GenBank/DDBJ databases">
        <authorList>
            <person name="Capua I."/>
            <person name="De Benedictis P."/>
            <person name="Joannis T."/>
            <person name="Lombin L.H."/>
            <person name="Cattoli G."/>
        </authorList>
    </citation>
    <scope>NUCLEOTIDE SEQUENCE [LARGE SCALE GENOMIC DNA]</scope>
    <source>
        <strain evidence="2 3">NIO-1002</strain>
    </source>
</reference>